<dbReference type="InterPro" id="IPR011047">
    <property type="entry name" value="Quinoprotein_ADH-like_sf"/>
</dbReference>
<name>B4CWY4_9BACT</name>
<dbReference type="InParanoid" id="B4CWY4"/>
<sequence precursor="true">MRLLYSLSLLALAWAAPALGLRLGRNSVAPDSTAVAPDGQIPAALKIDWSVPLPGRGLASPIIVGDKLFLTCASGPKQERLHLFCLDAANGRKIWERQLQATGRTMSHPKTSIASSTPCSDGRHVFALWSCNDLAAFDLEGNLLWVRGLTTDYPNASNSLGMASSPIVIGETVVVTIENDSESYSLGVDAKTGCNLWKLDRPKAANWSSPVPWRAGAHATPVAVLQSSKGLLAVDPASGSRLWEYTEGASTTSSSVVASGIIYAASNGVTALSPDASNAAPKQLWRSKQINPATISPLVLGGSIFSCNNAGVILAGDIKTGSIQWKLRLTGPFSGSPVGAGSRLLAVNEKGLVQVVETSASEGKLIGQVQLPLNTETKENILCTPAISGNHVYVRTDSTLWRLGE</sequence>
<dbReference type="PANTHER" id="PTHR34512">
    <property type="entry name" value="CELL SURFACE PROTEIN"/>
    <property type="match status" value="1"/>
</dbReference>
<dbReference type="Gene3D" id="2.130.10.10">
    <property type="entry name" value="YVTN repeat-like/Quinoprotein amine dehydrogenase"/>
    <property type="match status" value="1"/>
</dbReference>
<reference evidence="2 3" key="1">
    <citation type="journal article" date="2011" name="J. Bacteriol.">
        <title>Genome sequence of Chthoniobacter flavus Ellin428, an aerobic heterotrophic soil bacterium.</title>
        <authorList>
            <person name="Kant R."/>
            <person name="van Passel M.W."/>
            <person name="Palva A."/>
            <person name="Lucas S."/>
            <person name="Lapidus A."/>
            <person name="Glavina Del Rio T."/>
            <person name="Dalin E."/>
            <person name="Tice H."/>
            <person name="Bruce D."/>
            <person name="Goodwin L."/>
            <person name="Pitluck S."/>
            <person name="Larimer F.W."/>
            <person name="Land M.L."/>
            <person name="Hauser L."/>
            <person name="Sangwan P."/>
            <person name="de Vos W.M."/>
            <person name="Janssen P.H."/>
            <person name="Smidt H."/>
        </authorList>
    </citation>
    <scope>NUCLEOTIDE SEQUENCE [LARGE SCALE GENOMIC DNA]</scope>
    <source>
        <strain evidence="2 3">Ellin428</strain>
    </source>
</reference>
<comment type="caution">
    <text evidence="2">The sequence shown here is derived from an EMBL/GenBank/DDBJ whole genome shotgun (WGS) entry which is preliminary data.</text>
</comment>
<dbReference type="eggNOG" id="COG1520">
    <property type="taxonomic scope" value="Bacteria"/>
</dbReference>
<keyword evidence="3" id="KW-1185">Reference proteome</keyword>
<feature type="domain" description="Pyrrolo-quinoline quinone repeat" evidence="1">
    <location>
        <begin position="52"/>
        <end position="147"/>
    </location>
</feature>
<organism evidence="2 3">
    <name type="scientific">Chthoniobacter flavus Ellin428</name>
    <dbReference type="NCBI Taxonomy" id="497964"/>
    <lineage>
        <taxon>Bacteria</taxon>
        <taxon>Pseudomonadati</taxon>
        <taxon>Verrucomicrobiota</taxon>
        <taxon>Spartobacteria</taxon>
        <taxon>Chthoniobacterales</taxon>
        <taxon>Chthoniobacteraceae</taxon>
        <taxon>Chthoniobacter</taxon>
    </lineage>
</organism>
<evidence type="ECO:0000313" key="3">
    <source>
        <dbReference type="Proteomes" id="UP000005824"/>
    </source>
</evidence>
<dbReference type="InterPro" id="IPR002372">
    <property type="entry name" value="PQQ_rpt_dom"/>
</dbReference>
<evidence type="ECO:0000313" key="2">
    <source>
        <dbReference type="EMBL" id="EDY21304.1"/>
    </source>
</evidence>
<evidence type="ECO:0000259" key="1">
    <source>
        <dbReference type="Pfam" id="PF13360"/>
    </source>
</evidence>
<dbReference type="PANTHER" id="PTHR34512:SF30">
    <property type="entry name" value="OUTER MEMBRANE PROTEIN ASSEMBLY FACTOR BAMB"/>
    <property type="match status" value="1"/>
</dbReference>
<dbReference type="STRING" id="497964.CfE428DRAFT_1597"/>
<dbReference type="SUPFAM" id="SSF50998">
    <property type="entry name" value="Quinoprotein alcohol dehydrogenase-like"/>
    <property type="match status" value="2"/>
</dbReference>
<dbReference type="Proteomes" id="UP000005824">
    <property type="component" value="Unassembled WGS sequence"/>
</dbReference>
<dbReference type="Pfam" id="PF13360">
    <property type="entry name" value="PQQ_2"/>
    <property type="match status" value="2"/>
</dbReference>
<dbReference type="EMBL" id="ABVL01000003">
    <property type="protein sequence ID" value="EDY21304.1"/>
    <property type="molecule type" value="Genomic_DNA"/>
</dbReference>
<gene>
    <name evidence="2" type="ORF">CfE428DRAFT_1597</name>
</gene>
<protein>
    <submittedName>
        <fullName evidence="2">Pyrrolo-quinoline quinone</fullName>
    </submittedName>
</protein>
<dbReference type="AlphaFoldDB" id="B4CWY4"/>
<dbReference type="Gene3D" id="2.40.10.480">
    <property type="match status" value="1"/>
</dbReference>
<proteinExistence type="predicted"/>
<dbReference type="InterPro" id="IPR015943">
    <property type="entry name" value="WD40/YVTN_repeat-like_dom_sf"/>
</dbReference>
<dbReference type="InterPro" id="IPR018391">
    <property type="entry name" value="PQQ_b-propeller_rpt"/>
</dbReference>
<dbReference type="SMART" id="SM00564">
    <property type="entry name" value="PQQ"/>
    <property type="match status" value="4"/>
</dbReference>
<dbReference type="Gene3D" id="2.40.128.630">
    <property type="match status" value="1"/>
</dbReference>
<feature type="domain" description="Pyrrolo-quinoline quinone repeat" evidence="1">
    <location>
        <begin position="162"/>
        <end position="326"/>
    </location>
</feature>
<dbReference type="RefSeq" id="WP_006978923.1">
    <property type="nucleotide sequence ID" value="NZ_ABVL01000003.1"/>
</dbReference>
<accession>B4CWY4</accession>